<evidence type="ECO:0000256" key="9">
    <source>
        <dbReference type="SAM" id="Coils"/>
    </source>
</evidence>
<dbReference type="SMART" id="SM00283">
    <property type="entry name" value="MA"/>
    <property type="match status" value="1"/>
</dbReference>
<dbReference type="PROSITE" id="PS50111">
    <property type="entry name" value="CHEMOTAXIS_TRANSDUC_2"/>
    <property type="match status" value="1"/>
</dbReference>
<evidence type="ECO:0000256" key="3">
    <source>
        <dbReference type="ARBA" id="ARBA00022500"/>
    </source>
</evidence>
<dbReference type="PROSITE" id="PS50885">
    <property type="entry name" value="HAMP"/>
    <property type="match status" value="1"/>
</dbReference>
<evidence type="ECO:0000313" key="13">
    <source>
        <dbReference type="EMBL" id="WWR47643.1"/>
    </source>
</evidence>
<keyword evidence="6 10" id="KW-0472">Membrane</keyword>
<evidence type="ECO:0000256" key="4">
    <source>
        <dbReference type="ARBA" id="ARBA00022692"/>
    </source>
</evidence>
<evidence type="ECO:0000313" key="14">
    <source>
        <dbReference type="Proteomes" id="UP001364156"/>
    </source>
</evidence>
<dbReference type="InterPro" id="IPR051310">
    <property type="entry name" value="MCP_chemotaxis"/>
</dbReference>
<feature type="transmembrane region" description="Helical" evidence="10">
    <location>
        <begin position="165"/>
        <end position="187"/>
    </location>
</feature>
<organism evidence="13 14">
    <name type="scientific">Roseovarius phycicola</name>
    <dbReference type="NCBI Taxonomy" id="3080976"/>
    <lineage>
        <taxon>Bacteria</taxon>
        <taxon>Pseudomonadati</taxon>
        <taxon>Pseudomonadota</taxon>
        <taxon>Alphaproteobacteria</taxon>
        <taxon>Rhodobacterales</taxon>
        <taxon>Roseobacteraceae</taxon>
        <taxon>Roseovarius</taxon>
    </lineage>
</organism>
<evidence type="ECO:0000256" key="8">
    <source>
        <dbReference type="PROSITE-ProRule" id="PRU00284"/>
    </source>
</evidence>
<keyword evidence="3" id="KW-0145">Chemotaxis</keyword>
<dbReference type="SUPFAM" id="SSF58104">
    <property type="entry name" value="Methyl-accepting chemotaxis protein (MCP) signaling domain"/>
    <property type="match status" value="1"/>
</dbReference>
<reference evidence="13 14" key="1">
    <citation type="submission" date="2023-10" db="EMBL/GenBank/DDBJ databases">
        <title>Roseovarius strain S88 nov., isolated from a marine algae.</title>
        <authorList>
            <person name="Lee M.W."/>
            <person name="Lee J.K."/>
            <person name="Kim J.M."/>
            <person name="Choi D.G."/>
            <person name="Baek J.H."/>
            <person name="Bayburt H."/>
            <person name="Jung J.J."/>
            <person name="Han D.M."/>
            <person name="Jeon C.O."/>
        </authorList>
    </citation>
    <scope>NUCLEOTIDE SEQUENCE [LARGE SCALE GENOMIC DNA]</scope>
    <source>
        <strain evidence="13 14">S88</strain>
    </source>
</reference>
<comment type="subcellular location">
    <subcellularLocation>
        <location evidence="1">Cell membrane</location>
        <topology evidence="1">Multi-pass membrane protein</topology>
    </subcellularLocation>
</comment>
<comment type="similarity">
    <text evidence="7">Belongs to the methyl-accepting chemotaxis (MCP) protein family.</text>
</comment>
<dbReference type="PANTHER" id="PTHR43531">
    <property type="entry name" value="PROTEIN ICFG"/>
    <property type="match status" value="1"/>
</dbReference>
<dbReference type="InterPro" id="IPR004089">
    <property type="entry name" value="MCPsignal_dom"/>
</dbReference>
<dbReference type="SMART" id="SM00304">
    <property type="entry name" value="HAMP"/>
    <property type="match status" value="2"/>
</dbReference>
<dbReference type="CDD" id="cd11386">
    <property type="entry name" value="MCP_signal"/>
    <property type="match status" value="1"/>
</dbReference>
<feature type="coiled-coil region" evidence="9">
    <location>
        <begin position="342"/>
        <end position="379"/>
    </location>
</feature>
<sequence>MSARSAMMHEIHTSQDVSVNVLAFDLRTNYASSGFSSRETDIGLVDHVEWDVIPSFQTHSIVDNSTEQTFGNLSVLKRDIGSDRFSRHSTTLKDASGNRLLSTQLPADVSAQLMKGETLRTELLLSGTTYLAKLLPIHGANGLVVGALEVVFPKTRLTEMLWDRVMLSVGVTLLVFGLALVVILWVVPLVLRPVSSVETAIQAIADGAYDTVVPHAERVDQIGSIARCIRAFGENLRTSDAMRQTQAQQQKEDAMRAETLAKEQARVVSEISKGLERLAAGDLSQHIASPKDDPFPQGYDGLRVSYNQVLDEFGQMVTALNEVAVGVSSGAAEIDQAAGNMASRAETQAATLEQSAAALNELTESVQQTSERASQAELAGQNSREAAESGAQIVRDAVSAVQAIEKSSDNVSRIIGVIDDIAFQTNLLALNAGVEAARAGDAGKGFAVVASEVRSLAQKASDSAREIKALITESSSHVETGSKLVNSTGEKLENILTMTVELQGYVSEIAGAAREQATGLSEINSGVGQLDTVTQQNAAIAQETNAAAVTLSEKSIALVGNLQRFKTPAAQGVSLPPVHAAETSVERPNVVEDWLSSLHSDDEIPVPHAKPATGTFDGF</sequence>
<dbReference type="EMBL" id="CP146069">
    <property type="protein sequence ID" value="WWR47643.1"/>
    <property type="molecule type" value="Genomic_DNA"/>
</dbReference>
<evidence type="ECO:0000256" key="10">
    <source>
        <dbReference type="SAM" id="Phobius"/>
    </source>
</evidence>
<keyword evidence="5 10" id="KW-1133">Transmembrane helix</keyword>
<dbReference type="InterPro" id="IPR003660">
    <property type="entry name" value="HAMP_dom"/>
</dbReference>
<dbReference type="Gene3D" id="1.10.287.950">
    <property type="entry name" value="Methyl-accepting chemotaxis protein"/>
    <property type="match status" value="1"/>
</dbReference>
<feature type="domain" description="Methyl-accepting transducer" evidence="11">
    <location>
        <begin position="323"/>
        <end position="552"/>
    </location>
</feature>
<dbReference type="Proteomes" id="UP001364156">
    <property type="component" value="Chromosome"/>
</dbReference>
<dbReference type="Pfam" id="PF17202">
    <property type="entry name" value="sCache_3_3"/>
    <property type="match status" value="1"/>
</dbReference>
<dbReference type="PANTHER" id="PTHR43531:SF11">
    <property type="entry name" value="METHYL-ACCEPTING CHEMOTAXIS PROTEIN 3"/>
    <property type="match status" value="1"/>
</dbReference>
<evidence type="ECO:0000256" key="7">
    <source>
        <dbReference type="ARBA" id="ARBA00029447"/>
    </source>
</evidence>
<proteinExistence type="inferred from homology"/>
<dbReference type="SUPFAM" id="SSF158472">
    <property type="entry name" value="HAMP domain-like"/>
    <property type="match status" value="1"/>
</dbReference>
<keyword evidence="8" id="KW-0807">Transducer</keyword>
<gene>
    <name evidence="13" type="ORF">RZ517_05595</name>
</gene>
<dbReference type="Gene3D" id="6.10.340.10">
    <property type="match status" value="1"/>
</dbReference>
<keyword evidence="14" id="KW-1185">Reference proteome</keyword>
<keyword evidence="4 10" id="KW-0812">Transmembrane</keyword>
<dbReference type="Pfam" id="PF00015">
    <property type="entry name" value="MCPsignal"/>
    <property type="match status" value="1"/>
</dbReference>
<dbReference type="Pfam" id="PF00672">
    <property type="entry name" value="HAMP"/>
    <property type="match status" value="1"/>
</dbReference>
<accession>A0ABZ2HPT9</accession>
<feature type="domain" description="HAMP" evidence="12">
    <location>
        <begin position="190"/>
        <end position="241"/>
    </location>
</feature>
<evidence type="ECO:0000259" key="11">
    <source>
        <dbReference type="PROSITE" id="PS50111"/>
    </source>
</evidence>
<keyword evidence="9" id="KW-0175">Coiled coil</keyword>
<name>A0ABZ2HPT9_9RHOB</name>
<keyword evidence="2" id="KW-1003">Cell membrane</keyword>
<dbReference type="InterPro" id="IPR033463">
    <property type="entry name" value="sCache_3"/>
</dbReference>
<evidence type="ECO:0000256" key="5">
    <source>
        <dbReference type="ARBA" id="ARBA00022989"/>
    </source>
</evidence>
<evidence type="ECO:0000256" key="2">
    <source>
        <dbReference type="ARBA" id="ARBA00022475"/>
    </source>
</evidence>
<evidence type="ECO:0000259" key="12">
    <source>
        <dbReference type="PROSITE" id="PS50885"/>
    </source>
</evidence>
<evidence type="ECO:0000256" key="6">
    <source>
        <dbReference type="ARBA" id="ARBA00023136"/>
    </source>
</evidence>
<evidence type="ECO:0000256" key="1">
    <source>
        <dbReference type="ARBA" id="ARBA00004651"/>
    </source>
</evidence>
<protein>
    <submittedName>
        <fullName evidence="13">Methyl-accepting chemotaxis protein</fullName>
    </submittedName>
</protein>